<dbReference type="Proteomes" id="UP000503017">
    <property type="component" value="Chromosome"/>
</dbReference>
<dbReference type="RefSeq" id="WP_051429701.1">
    <property type="nucleotide sequence ID" value="NZ_CP033367.1"/>
</dbReference>
<feature type="region of interest" description="Disordered" evidence="1">
    <location>
        <begin position="203"/>
        <end position="232"/>
    </location>
</feature>
<gene>
    <name evidence="2" type="ORF">EB235_08235</name>
</gene>
<sequence length="869" mass="88782">MTGQFSEVGNFVARGADKVNPALIDILKEAAARTGMQVEAYSGYRPGDPRFHGKGEATDIRIIGPDGKPLPNYQTPESFKTYEQLAQAARQVQQEKYPELGDQFRWGGYFGGGKGKYGAMDLMHFDLGGGKGLGMAGGSWDKGLNPDQAALYGMKAEPPTAMAYAGGSDAKPAVGALNKLAANPVQSVNYVPPPFSGQQPNFTPLIGDQAAPQAAPQPAPQSAAPPAVERAPVPPVAAPDVDPLAAFGIHLDDVSDTGDAATSLAAPTSGEGTTPPQDILKVWGIPDDEPLPAASPPPGPKTIGSTIGSYIDKGVGLADAYGSPVLSMGNNLIRQAGTGVPIIGGALNKLDAATNAAIAPAINPLLPDSWKLQGGTFGERYQNSLNQQNAGDAQFQSDHPILATGAQIAGGVGAMGGLASAVPAVGTALGMSGSIGARTVLGAASGAALGGGDAAVRSGGDPEAIKRGAATGLLFGGAMPIAGKAIGAGVNKLLGGGTVPQRVAQLAQLAKDKYGIDIGPGQLSSNPTIKFLDSVVNRLPLSGGTAAKEAQQTAFNSAVANSFGETAKAVTPEVIDAAKSRIGAVFDSVADRTPVISADGQFQGDITKIITEAQQTLQPSEITPLRNQLLTLMKQYKAGGNAIDGKTYQAITRKGAPLDRLMNSTDPNVSFSANQIRDAIDGTLERSAPTDVQSDLRTARSQWKALKTVEPLATKSTTGDISPALLMTQAAKSYGNAAYGKGADLVDLGRIGQQFLKEAPSSGTAERSMLLNNPLLSGAGAWGLATNPAAIPYALGAGVASGIASRGLGTVLRNPYLGNKMVQNALGTGAPDLGNMLLRSVPQGVAVPQVNQRQPLSLTVSKPNMLLQQ</sequence>
<name>A0A6M7WG84_RHILI</name>
<evidence type="ECO:0000313" key="2">
    <source>
        <dbReference type="EMBL" id="QKD01502.1"/>
    </source>
</evidence>
<dbReference type="EMBL" id="CP033367">
    <property type="protein sequence ID" value="QKD01502.1"/>
    <property type="molecule type" value="Genomic_DNA"/>
</dbReference>
<accession>A0A6M7WG84</accession>
<proteinExistence type="predicted"/>
<reference evidence="2 3" key="1">
    <citation type="submission" date="2018-10" db="EMBL/GenBank/DDBJ databases">
        <authorList>
            <person name="Perry B.J."/>
            <person name="Sullivan J.T."/>
            <person name="Murphy R.J.T."/>
            <person name="Ramsay J.P."/>
            <person name="Ronson C.W."/>
        </authorList>
    </citation>
    <scope>NUCLEOTIDE SEQUENCE [LARGE SCALE GENOMIC DNA]</scope>
    <source>
        <strain evidence="2 3">R88b</strain>
    </source>
</reference>
<dbReference type="AlphaFoldDB" id="A0A6M7WG84"/>
<feature type="compositionally biased region" description="Low complexity" evidence="1">
    <location>
        <begin position="209"/>
        <end position="231"/>
    </location>
</feature>
<evidence type="ECO:0000256" key="1">
    <source>
        <dbReference type="SAM" id="MobiDB-lite"/>
    </source>
</evidence>
<evidence type="ECO:0000313" key="3">
    <source>
        <dbReference type="Proteomes" id="UP000503017"/>
    </source>
</evidence>
<protein>
    <submittedName>
        <fullName evidence="2">Uncharacterized protein</fullName>
    </submittedName>
</protein>
<organism evidence="2 3">
    <name type="scientific">Mesorhizobium loti R88b</name>
    <dbReference type="NCBI Taxonomy" id="935548"/>
    <lineage>
        <taxon>Bacteria</taxon>
        <taxon>Pseudomonadati</taxon>
        <taxon>Pseudomonadota</taxon>
        <taxon>Alphaproteobacteria</taxon>
        <taxon>Hyphomicrobiales</taxon>
        <taxon>Phyllobacteriaceae</taxon>
        <taxon>Mesorhizobium</taxon>
    </lineage>
</organism>